<dbReference type="OMA" id="RYILMEK"/>
<dbReference type="AlphaFoldDB" id="A0A135L8R2"/>
<dbReference type="PANTHER" id="PTHR21310:SF15">
    <property type="entry name" value="AMINOGLYCOSIDE PHOSPHOTRANSFERASE DOMAIN-CONTAINING PROTEIN"/>
    <property type="match status" value="1"/>
</dbReference>
<feature type="domain" description="Aminoglycoside phosphotransferase" evidence="1">
    <location>
        <begin position="39"/>
        <end position="241"/>
    </location>
</feature>
<dbReference type="Gene3D" id="3.90.1200.10">
    <property type="match status" value="1"/>
</dbReference>
<dbReference type="OrthoDB" id="5327538at2759"/>
<accession>A0A135L8R2</accession>
<comment type="caution">
    <text evidence="2">The sequence shown here is derived from an EMBL/GenBank/DDBJ whole genome shotgun (WGS) entry which is preliminary data.</text>
</comment>
<keyword evidence="3" id="KW-1185">Reference proteome</keyword>
<dbReference type="Proteomes" id="UP000070168">
    <property type="component" value="Unassembled WGS sequence"/>
</dbReference>
<dbReference type="GeneID" id="63707275"/>
<name>A0A135L8R2_PENPA</name>
<organism evidence="2 3">
    <name type="scientific">Penicillium patulum</name>
    <name type="common">Penicillium griseofulvum</name>
    <dbReference type="NCBI Taxonomy" id="5078"/>
    <lineage>
        <taxon>Eukaryota</taxon>
        <taxon>Fungi</taxon>
        <taxon>Dikarya</taxon>
        <taxon>Ascomycota</taxon>
        <taxon>Pezizomycotina</taxon>
        <taxon>Eurotiomycetes</taxon>
        <taxon>Eurotiomycetidae</taxon>
        <taxon>Eurotiales</taxon>
        <taxon>Aspergillaceae</taxon>
        <taxon>Penicillium</taxon>
    </lineage>
</organism>
<keyword evidence="2" id="KW-0808">Transferase</keyword>
<evidence type="ECO:0000259" key="1">
    <source>
        <dbReference type="Pfam" id="PF01636"/>
    </source>
</evidence>
<dbReference type="InterPro" id="IPR011009">
    <property type="entry name" value="Kinase-like_dom_sf"/>
</dbReference>
<protein>
    <submittedName>
        <fullName evidence="2">Aminoglycoside phosphotransferase</fullName>
    </submittedName>
</protein>
<dbReference type="PANTHER" id="PTHR21310">
    <property type="entry name" value="AMINOGLYCOSIDE PHOSPHOTRANSFERASE-RELATED-RELATED"/>
    <property type="match status" value="1"/>
</dbReference>
<dbReference type="EMBL" id="LHQR01000072">
    <property type="protein sequence ID" value="KXG45349.1"/>
    <property type="molecule type" value="Genomic_DNA"/>
</dbReference>
<dbReference type="InterPro" id="IPR051678">
    <property type="entry name" value="AGP_Transferase"/>
</dbReference>
<sequence length="351" mass="39932">MGGMNYHIEISFNDGVSWLARIRRFNATSPPLELRNYIMHSEVATLKFLSNTTVPAPKVYEFNVDETNPVGVAYILMEKMPGKSLDWSLATDKQKRKVIDQLVDIYIELQTHPFDTMGSLVMDEFGSQHAGPFASESMSDYTDSLKILGPFSSLEGYYTAHIELILDLIIRQELYALRPVDAFLIHLYLLENLSAILNNDLDDGKFYLKHADEKGDHILVDDEFNITGIVDWEWAHTGPRSMAFNSPIALLPVALFYDGDNHLSEDEMIFSQLLEGKGHPDLGGIVQKGRLLHRLHFCCGYDSRDWDGYVGIFMGLVRALRIEDSHSNWETWKVEAMERFGGDYRLKSLVG</sequence>
<proteinExistence type="predicted"/>
<evidence type="ECO:0000313" key="2">
    <source>
        <dbReference type="EMBL" id="KXG45349.1"/>
    </source>
</evidence>
<gene>
    <name evidence="2" type="ORF">PGRI_042620</name>
</gene>
<reference evidence="2 3" key="1">
    <citation type="journal article" date="2016" name="BMC Genomics">
        <title>Genome sequencing and secondary metabolism of the postharvest pathogen Penicillium griseofulvum.</title>
        <authorList>
            <person name="Banani H."/>
            <person name="Marcet-Houben M."/>
            <person name="Ballester A.R."/>
            <person name="Abbruscato P."/>
            <person name="Gonzalez-Candelas L."/>
            <person name="Gabaldon T."/>
            <person name="Spadaro D."/>
        </authorList>
    </citation>
    <scope>NUCLEOTIDE SEQUENCE [LARGE SCALE GENOMIC DNA]</scope>
    <source>
        <strain evidence="2 3">PG3</strain>
    </source>
</reference>
<dbReference type="RefSeq" id="XP_040643885.1">
    <property type="nucleotide sequence ID" value="XM_040791975.1"/>
</dbReference>
<dbReference type="GO" id="GO:0016740">
    <property type="term" value="F:transferase activity"/>
    <property type="evidence" value="ECO:0007669"/>
    <property type="project" value="UniProtKB-KW"/>
</dbReference>
<evidence type="ECO:0000313" key="3">
    <source>
        <dbReference type="Proteomes" id="UP000070168"/>
    </source>
</evidence>
<dbReference type="SUPFAM" id="SSF56112">
    <property type="entry name" value="Protein kinase-like (PK-like)"/>
    <property type="match status" value="1"/>
</dbReference>
<dbReference type="InterPro" id="IPR002575">
    <property type="entry name" value="Aminoglycoside_PTrfase"/>
</dbReference>
<dbReference type="STRING" id="5078.A0A135L8R2"/>
<dbReference type="Pfam" id="PF01636">
    <property type="entry name" value="APH"/>
    <property type="match status" value="1"/>
</dbReference>